<protein>
    <submittedName>
        <fullName evidence="3">Putative Flp pilus-assembly TadE/G-like</fullName>
    </submittedName>
</protein>
<dbReference type="InterPro" id="IPR028087">
    <property type="entry name" value="Tad_N"/>
</dbReference>
<keyword evidence="1" id="KW-0812">Transmembrane</keyword>
<evidence type="ECO:0000313" key="3">
    <source>
        <dbReference type="EMBL" id="SEG42563.1"/>
    </source>
</evidence>
<dbReference type="Proteomes" id="UP000236728">
    <property type="component" value="Unassembled WGS sequence"/>
</dbReference>
<dbReference type="RefSeq" id="WP_103933753.1">
    <property type="nucleotide sequence ID" value="NZ_FNVA01000005.1"/>
</dbReference>
<feature type="transmembrane region" description="Helical" evidence="1">
    <location>
        <begin position="12"/>
        <end position="33"/>
    </location>
</feature>
<organism evidence="3 4">
    <name type="scientific">Bryocella elongata</name>
    <dbReference type="NCBI Taxonomy" id="863522"/>
    <lineage>
        <taxon>Bacteria</taxon>
        <taxon>Pseudomonadati</taxon>
        <taxon>Acidobacteriota</taxon>
        <taxon>Terriglobia</taxon>
        <taxon>Terriglobales</taxon>
        <taxon>Acidobacteriaceae</taxon>
        <taxon>Bryocella</taxon>
    </lineage>
</organism>
<accession>A0A1H6A1C5</accession>
<keyword evidence="1" id="KW-1133">Transmembrane helix</keyword>
<gene>
    <name evidence="3" type="ORF">SAMN05421819_2865</name>
</gene>
<proteinExistence type="predicted"/>
<dbReference type="Pfam" id="PF13400">
    <property type="entry name" value="Tad"/>
    <property type="match status" value="1"/>
</dbReference>
<name>A0A1H6A1C5_9BACT</name>
<dbReference type="AlphaFoldDB" id="A0A1H6A1C5"/>
<sequence length="453" mass="46542">MSVRRFLRDQTGQALIISAIALSMVVGFLGMAVDVGHLWQVKRQLQTAADSAALAAAMEIRTCGSLPNCQAMQDAASSAITENGYSTPTVYTNCTNVTSTGLSLTINDPVCAMGASDPNYGSTRAVEAVVTTYTPTYFARIFGFGNFKVGARAEAARTSAGCVYALDPSGDNAVTIDIALMAACSIIDESASPYALTCLLSFTVTAPRIRVTGGDAGLLCGIVPHPQLNAARPTPNDPLAYLTPPSTTTCGTSTRSPYFGSSSMLTLTALNGPVVLNPGTYCGGINIAVLANVTFNPGTYVIESNNTGLLGLPAGGLSISLLSTVSGSGVTFYNYGPVGGITFLAPSVLGLLGSVNLTAPTTGSYPGILFWQDASNTTPATILASGPWGSKLEGAFYFPSASVNYAVDGVANYNILVAKDIVFLATIGSVFNANYNSLPGGSPLSDDSAVLVQ</sequence>
<dbReference type="OrthoDB" id="7210116at2"/>
<keyword evidence="4" id="KW-1185">Reference proteome</keyword>
<dbReference type="EMBL" id="FNVA01000005">
    <property type="protein sequence ID" value="SEG42563.1"/>
    <property type="molecule type" value="Genomic_DNA"/>
</dbReference>
<feature type="domain" description="Putative Flp pilus-assembly TadG-like N-terminal" evidence="2">
    <location>
        <begin position="12"/>
        <end position="58"/>
    </location>
</feature>
<evidence type="ECO:0000313" key="4">
    <source>
        <dbReference type="Proteomes" id="UP000236728"/>
    </source>
</evidence>
<reference evidence="3 4" key="1">
    <citation type="submission" date="2016-10" db="EMBL/GenBank/DDBJ databases">
        <authorList>
            <person name="de Groot N.N."/>
        </authorList>
    </citation>
    <scope>NUCLEOTIDE SEQUENCE [LARGE SCALE GENOMIC DNA]</scope>
    <source>
        <strain evidence="3 4">DSM 22489</strain>
    </source>
</reference>
<evidence type="ECO:0000256" key="1">
    <source>
        <dbReference type="SAM" id="Phobius"/>
    </source>
</evidence>
<evidence type="ECO:0000259" key="2">
    <source>
        <dbReference type="Pfam" id="PF13400"/>
    </source>
</evidence>
<keyword evidence="1" id="KW-0472">Membrane</keyword>